<protein>
    <recommendedName>
        <fullName evidence="7 20">Methionine synthase</fullName>
        <ecNumber evidence="6 20">2.1.1.13</ecNumber>
    </recommendedName>
    <alternativeName>
        <fullName evidence="19 21">5-methyltetrahydrofolate--homocysteine methyltransferase</fullName>
    </alternativeName>
</protein>
<dbReference type="Gene3D" id="3.20.20.330">
    <property type="entry name" value="Homocysteine-binding-like domain"/>
    <property type="match status" value="1"/>
</dbReference>
<evidence type="ECO:0000256" key="16">
    <source>
        <dbReference type="ARBA" id="ARBA00023167"/>
    </source>
</evidence>
<evidence type="ECO:0000256" key="3">
    <source>
        <dbReference type="ARBA" id="ARBA00001956"/>
    </source>
</evidence>
<evidence type="ECO:0000256" key="1">
    <source>
        <dbReference type="ARBA" id="ARBA00001700"/>
    </source>
</evidence>
<dbReference type="CDD" id="cd00740">
    <property type="entry name" value="MeTr"/>
    <property type="match status" value="1"/>
</dbReference>
<keyword evidence="8 21" id="KW-0489">Methyltransferase</keyword>
<dbReference type="SUPFAM" id="SSF51717">
    <property type="entry name" value="Dihydropteroate synthetase-like"/>
    <property type="match status" value="1"/>
</dbReference>
<dbReference type="PROSITE" id="PS50974">
    <property type="entry name" value="ADOMET_ACTIVATION"/>
    <property type="match status" value="1"/>
</dbReference>
<keyword evidence="14" id="KW-0677">Repeat</keyword>
<name>A0A517QHA6_9PLAN</name>
<comment type="cofactor">
    <cofactor evidence="2 21 24">
        <name>Zn(2+)</name>
        <dbReference type="ChEBI" id="CHEBI:29105"/>
    </cofactor>
</comment>
<dbReference type="GO" id="GO:0046653">
    <property type="term" value="P:tetrahydrofolate metabolic process"/>
    <property type="evidence" value="ECO:0007669"/>
    <property type="project" value="TreeGrafter"/>
</dbReference>
<feature type="binding site" evidence="23">
    <location>
        <position position="804"/>
    </location>
    <ligand>
        <name>methylcob(III)alamin</name>
        <dbReference type="ChEBI" id="CHEBI:28115"/>
    </ligand>
</feature>
<dbReference type="GO" id="GO:0031419">
    <property type="term" value="F:cobalamin binding"/>
    <property type="evidence" value="ECO:0007669"/>
    <property type="project" value="UniProtKB-UniRule"/>
</dbReference>
<dbReference type="PIRSF" id="PIRSF000381">
    <property type="entry name" value="MetH"/>
    <property type="match status" value="1"/>
</dbReference>
<dbReference type="InterPro" id="IPR033706">
    <property type="entry name" value="Met_synthase_B12-bd"/>
</dbReference>
<evidence type="ECO:0000256" key="14">
    <source>
        <dbReference type="ARBA" id="ARBA00022737"/>
    </source>
</evidence>
<comment type="pathway">
    <text evidence="4 21">Amino-acid biosynthesis; L-methionine biosynthesis via de novo pathway; L-methionine from L-homocysteine (MetH route): step 1/1.</text>
</comment>
<sequence>MSSTEDKLNEILSERILLLDGSMGALIFSNNPSEEDYRGERFKDHPIDLRNQADILALTQPKLIESVHRSYLEAGSDIIETDTFTASIITLEEYQLDHLTYEINKAAAELAKRVAEEFTKKNPDKPRFVAGSIGPTNRQLSMNADEPGTRPVKFDDMVASYAEQVRGLIDGGADILLPETSFDTLNMKAALFAIDNVFEEKNVRLPIMVSGTIFDTGTSLTGQTVEAFYTSVSHMPLFSIGLNCALGPKEMRPHIESLHGLANCRISCYPNAGMPDGMGGFNSNPEEVASNIRYMAENSWVDIVGGCCGTTPEYIRKIAEAVEDLPSRKIPELSGASNYSGLVRYEITPQSNFSMIGERTNVTGSRKFARLIKDENYDEALSIAQGQVEGGANIIDVNMDEGLLDSEACMQKFLWLLSDDAMTVPIMVDSSKWEVIEAGLKCIQGKGIVNSISLKEGEEAFLEQARIIRKYGAAVVVMAFDEQGQAVDADEKVRICKRAYDLLTTKANFPPEDIIFDPNILTVATGMEEHNNYAVEFFEAVRRIKEECPGAKTSGGVSNVSFSFRGNNVVREAMNACFLYHAINAGLDMGIVNAGQLEVYDEIEPKLRDLIEDVLLNRNPEATDRLIEYADEIKEKSSGKKDDTAIAEWRNGTVEERLQYALLKGITDHIEADTEEARQKYDRPLNVIQGPLMDGMAVVGQLFGTGKMFLPQVVKSARAMKKSVAYLEPFMEQEKIDAGLENAPGRGTVVLATVKGDVHDIGKNIVGVVLRCNNFDVIDLGVMVAADKILETAIEKNADIIGLSGLITPSLEEMIVVAKQMGRDGFTIPLLIGGATTSAKHTAVRVAPAYSNPVVHVVDASLAVPAVEALIDKDKRAAFIEKNLAQQEKDRVAFGARQERKLVPYAEAFKRRHQTDWESVEIPTPAFQGTKTIESMDLSNLRDYIDWSPFFSTWELRGKYPKIFEDEFVGTEAKKLFDEANVLLDKIISEKLFKAKGVYGFWPAVSEGDDIHLFAPEAANADGDPLVTFPMLRQQWERKGQKDFRSLSDYIAPKESGRLDYVGAFAVTAGLGCQELVEKFDADHDDYNSIMAKALADRLAEAFAEFLHLQARIDWGYGVDEGLSREELIAEKYRGIRPAFGYPACPDHTPKRTLFDLLDAERITGISLTESYAMWPAASVSGLYFAHPNSRYFSVDRVTKDQVESYSRRTGMTMAETERWLAPNLGYES</sequence>
<keyword evidence="12 21" id="KW-0949">S-adenosyl-L-methionine</keyword>
<dbReference type="Pfam" id="PF02965">
    <property type="entry name" value="Met_synt_B12"/>
    <property type="match status" value="1"/>
</dbReference>
<keyword evidence="16 21" id="KW-0486">Methionine biosynthesis</keyword>
<dbReference type="InterPro" id="IPR000489">
    <property type="entry name" value="Pterin-binding_dom"/>
</dbReference>
<evidence type="ECO:0000256" key="20">
    <source>
        <dbReference type="NCBIfam" id="TIGR02082"/>
    </source>
</evidence>
<organism evidence="31 32">
    <name type="scientific">Thalassoglobus polymorphus</name>
    <dbReference type="NCBI Taxonomy" id="2527994"/>
    <lineage>
        <taxon>Bacteria</taxon>
        <taxon>Pseudomonadati</taxon>
        <taxon>Planctomycetota</taxon>
        <taxon>Planctomycetia</taxon>
        <taxon>Planctomycetales</taxon>
        <taxon>Planctomycetaceae</taxon>
        <taxon>Thalassoglobus</taxon>
    </lineage>
</organism>
<feature type="binding site" evidence="23">
    <location>
        <begin position="1192"/>
        <end position="1193"/>
    </location>
    <ligand>
        <name>S-adenosyl-L-methionine</name>
        <dbReference type="ChEBI" id="CHEBI:59789"/>
    </ligand>
</feature>
<dbReference type="Proteomes" id="UP000315724">
    <property type="component" value="Chromosome"/>
</dbReference>
<keyword evidence="9 21" id="KW-0028">Amino-acid biosynthesis</keyword>
<dbReference type="GO" id="GO:0050667">
    <property type="term" value="P:homocysteine metabolic process"/>
    <property type="evidence" value="ECO:0007669"/>
    <property type="project" value="TreeGrafter"/>
</dbReference>
<evidence type="ECO:0000256" key="22">
    <source>
        <dbReference type="PIRSR" id="PIRSR000381-1"/>
    </source>
</evidence>
<evidence type="ECO:0000256" key="9">
    <source>
        <dbReference type="ARBA" id="ARBA00022605"/>
    </source>
</evidence>
<dbReference type="PROSITE" id="PS50972">
    <property type="entry name" value="PTERIN_BINDING"/>
    <property type="match status" value="1"/>
</dbReference>
<dbReference type="SUPFAM" id="SSF47644">
    <property type="entry name" value="Methionine synthase domain"/>
    <property type="match status" value="1"/>
</dbReference>
<evidence type="ECO:0000256" key="13">
    <source>
        <dbReference type="ARBA" id="ARBA00022723"/>
    </source>
</evidence>
<evidence type="ECO:0000256" key="12">
    <source>
        <dbReference type="ARBA" id="ARBA00022691"/>
    </source>
</evidence>
<dbReference type="Pfam" id="PF00809">
    <property type="entry name" value="Pterin_bind"/>
    <property type="match status" value="1"/>
</dbReference>
<dbReference type="UniPathway" id="UPA00051">
    <property type="reaction ID" value="UER00081"/>
</dbReference>
<dbReference type="OrthoDB" id="9803687at2"/>
<feature type="binding site" evidence="22 24">
    <location>
        <position position="244"/>
    </location>
    <ligand>
        <name>Zn(2+)</name>
        <dbReference type="ChEBI" id="CHEBI:29105"/>
    </ligand>
</feature>
<dbReference type="GO" id="GO:0008270">
    <property type="term" value="F:zinc ion binding"/>
    <property type="evidence" value="ECO:0007669"/>
    <property type="project" value="UniProtKB-UniRule"/>
</dbReference>
<feature type="binding site" evidence="23">
    <location>
        <position position="808"/>
    </location>
    <ligand>
        <name>methylcob(III)alamin</name>
        <dbReference type="ChEBI" id="CHEBI:28115"/>
    </ligand>
</feature>
<evidence type="ECO:0000256" key="4">
    <source>
        <dbReference type="ARBA" id="ARBA00005178"/>
    </source>
</evidence>
<dbReference type="InterPro" id="IPR036594">
    <property type="entry name" value="Meth_synthase_dom"/>
</dbReference>
<comment type="function">
    <text evidence="18 21">Catalyzes the transfer of a methyl group from methyl-cobalamin to homocysteine, yielding enzyme-bound cob(I)alamin and methionine. Subsequently, remethylates the cofactor using methyltetrahydrofolate.</text>
</comment>
<dbReference type="InterPro" id="IPR003726">
    <property type="entry name" value="HCY_dom"/>
</dbReference>
<dbReference type="SUPFAM" id="SSF56507">
    <property type="entry name" value="Methionine synthase activation domain-like"/>
    <property type="match status" value="1"/>
</dbReference>
<dbReference type="CDD" id="cd02069">
    <property type="entry name" value="methionine_synthase_B12_BD"/>
    <property type="match status" value="1"/>
</dbReference>
<feature type="binding site" evidence="22 24">
    <location>
        <position position="307"/>
    </location>
    <ligand>
        <name>Zn(2+)</name>
        <dbReference type="ChEBI" id="CHEBI:29105"/>
    </ligand>
</feature>
<evidence type="ECO:0000256" key="25">
    <source>
        <dbReference type="SAM" id="MobiDB-lite"/>
    </source>
</evidence>
<evidence type="ECO:0000256" key="11">
    <source>
        <dbReference type="ARBA" id="ARBA00022679"/>
    </source>
</evidence>
<dbReference type="PROSITE" id="PS51337">
    <property type="entry name" value="B12_BINDING_NTER"/>
    <property type="match status" value="1"/>
</dbReference>
<evidence type="ECO:0000259" key="28">
    <source>
        <dbReference type="PROSITE" id="PS50974"/>
    </source>
</evidence>
<comment type="similarity">
    <text evidence="5">Belongs to the vitamin-B12 dependent methionine synthase family.</text>
</comment>
<evidence type="ECO:0000256" key="5">
    <source>
        <dbReference type="ARBA" id="ARBA00010398"/>
    </source>
</evidence>
<dbReference type="Pfam" id="PF02310">
    <property type="entry name" value="B12-binding"/>
    <property type="match status" value="1"/>
</dbReference>
<dbReference type="AlphaFoldDB" id="A0A517QHA6"/>
<feature type="domain" description="Pterin-binding" evidence="27">
    <location>
        <begin position="353"/>
        <end position="612"/>
    </location>
</feature>
<feature type="region of interest" description="Disordered" evidence="25">
    <location>
        <begin position="125"/>
        <end position="147"/>
    </location>
</feature>
<dbReference type="EC" id="2.1.1.13" evidence="6 20"/>
<dbReference type="NCBIfam" id="NF007024">
    <property type="entry name" value="PRK09490.1"/>
    <property type="match status" value="1"/>
</dbReference>
<dbReference type="InterPro" id="IPR050554">
    <property type="entry name" value="Met_Synthase/Corrinoid"/>
</dbReference>
<evidence type="ECO:0000313" key="31">
    <source>
        <dbReference type="EMBL" id="QDT31016.1"/>
    </source>
</evidence>
<feature type="binding site" evidence="23">
    <location>
        <position position="946"/>
    </location>
    <ligand>
        <name>S-adenosyl-L-methionine</name>
        <dbReference type="ChEBI" id="CHEBI:59789"/>
    </ligand>
</feature>
<dbReference type="Gene3D" id="3.10.196.10">
    <property type="entry name" value="Vitamin B12-dependent methionine synthase, activation domain"/>
    <property type="match status" value="1"/>
</dbReference>
<comment type="cofactor">
    <cofactor evidence="3 21 22">
        <name>methylcob(III)alamin</name>
        <dbReference type="ChEBI" id="CHEBI:28115"/>
    </cofactor>
</comment>
<dbReference type="Gene3D" id="3.20.20.20">
    <property type="entry name" value="Dihydropteroate synthase-like"/>
    <property type="match status" value="1"/>
</dbReference>
<comment type="catalytic activity">
    <reaction evidence="1 21">
        <text>(6S)-5-methyl-5,6,7,8-tetrahydrofolate + L-homocysteine = (6S)-5,6,7,8-tetrahydrofolate + L-methionine</text>
        <dbReference type="Rhea" id="RHEA:11172"/>
        <dbReference type="ChEBI" id="CHEBI:18608"/>
        <dbReference type="ChEBI" id="CHEBI:57453"/>
        <dbReference type="ChEBI" id="CHEBI:57844"/>
        <dbReference type="ChEBI" id="CHEBI:58199"/>
        <dbReference type="EC" id="2.1.1.13"/>
    </reaction>
</comment>
<dbReference type="InterPro" id="IPR037010">
    <property type="entry name" value="VitB12-dep_Met_synth_activ_sf"/>
</dbReference>
<evidence type="ECO:0000256" key="2">
    <source>
        <dbReference type="ARBA" id="ARBA00001947"/>
    </source>
</evidence>
<dbReference type="PANTHER" id="PTHR45833">
    <property type="entry name" value="METHIONINE SYNTHASE"/>
    <property type="match status" value="1"/>
</dbReference>
<evidence type="ECO:0000259" key="29">
    <source>
        <dbReference type="PROSITE" id="PS51332"/>
    </source>
</evidence>
<evidence type="ECO:0000259" key="26">
    <source>
        <dbReference type="PROSITE" id="PS50970"/>
    </source>
</evidence>
<evidence type="ECO:0000256" key="19">
    <source>
        <dbReference type="ARBA" id="ARBA00031040"/>
    </source>
</evidence>
<dbReference type="GO" id="GO:0005829">
    <property type="term" value="C:cytosol"/>
    <property type="evidence" value="ECO:0007669"/>
    <property type="project" value="TreeGrafter"/>
</dbReference>
<dbReference type="SUPFAM" id="SSF82282">
    <property type="entry name" value="Homocysteine S-methyltransferase"/>
    <property type="match status" value="1"/>
</dbReference>
<dbReference type="SMART" id="SM01018">
    <property type="entry name" value="B12-binding_2"/>
    <property type="match status" value="1"/>
</dbReference>
<keyword evidence="15 21" id="KW-0862">Zinc</keyword>
<keyword evidence="32" id="KW-1185">Reference proteome</keyword>
<dbReference type="FunFam" id="1.10.1240.10:FF:000001">
    <property type="entry name" value="Methionine synthase"/>
    <property type="match status" value="1"/>
</dbReference>
<dbReference type="NCBIfam" id="TIGR02082">
    <property type="entry name" value="metH"/>
    <property type="match status" value="1"/>
</dbReference>
<feature type="domain" description="B12-binding" evidence="29">
    <location>
        <begin position="746"/>
        <end position="881"/>
    </location>
</feature>
<dbReference type="KEGG" id="tpol:Mal48_02460"/>
<reference evidence="31 32" key="1">
    <citation type="submission" date="2019-02" db="EMBL/GenBank/DDBJ databases">
        <title>Deep-cultivation of Planctomycetes and their phenomic and genomic characterization uncovers novel biology.</title>
        <authorList>
            <person name="Wiegand S."/>
            <person name="Jogler M."/>
            <person name="Boedeker C."/>
            <person name="Pinto D."/>
            <person name="Vollmers J."/>
            <person name="Rivas-Marin E."/>
            <person name="Kohn T."/>
            <person name="Peeters S.H."/>
            <person name="Heuer A."/>
            <person name="Rast P."/>
            <person name="Oberbeckmann S."/>
            <person name="Bunk B."/>
            <person name="Jeske O."/>
            <person name="Meyerdierks A."/>
            <person name="Storesund J.E."/>
            <person name="Kallscheuer N."/>
            <person name="Luecker S."/>
            <person name="Lage O.M."/>
            <person name="Pohl T."/>
            <person name="Merkel B.J."/>
            <person name="Hornburger P."/>
            <person name="Mueller R.-W."/>
            <person name="Bruemmer F."/>
            <person name="Labrenz M."/>
            <person name="Spormann A.M."/>
            <person name="Op den Camp H."/>
            <person name="Overmann J."/>
            <person name="Amann R."/>
            <person name="Jetten M.S.M."/>
            <person name="Mascher T."/>
            <person name="Medema M.H."/>
            <person name="Devos D.P."/>
            <person name="Kaster A.-K."/>
            <person name="Ovreas L."/>
            <person name="Rohde M."/>
            <person name="Galperin M.Y."/>
            <person name="Jogler C."/>
        </authorList>
    </citation>
    <scope>NUCLEOTIDE SEQUENCE [LARGE SCALE GENOMIC DNA]</scope>
    <source>
        <strain evidence="31 32">Mal48</strain>
    </source>
</reference>
<evidence type="ECO:0000256" key="17">
    <source>
        <dbReference type="ARBA" id="ARBA00023285"/>
    </source>
</evidence>
<evidence type="ECO:0000256" key="8">
    <source>
        <dbReference type="ARBA" id="ARBA00022603"/>
    </source>
</evidence>
<evidence type="ECO:0000259" key="30">
    <source>
        <dbReference type="PROSITE" id="PS51337"/>
    </source>
</evidence>
<feature type="binding site" evidence="22 24">
    <location>
        <position position="308"/>
    </location>
    <ligand>
        <name>Zn(2+)</name>
        <dbReference type="ChEBI" id="CHEBI:29105"/>
    </ligand>
</feature>
<dbReference type="InterPro" id="IPR011005">
    <property type="entry name" value="Dihydropteroate_synth-like_sf"/>
</dbReference>
<keyword evidence="17 21" id="KW-0170">Cobalt</keyword>
<evidence type="ECO:0000256" key="15">
    <source>
        <dbReference type="ARBA" id="ARBA00022833"/>
    </source>
</evidence>
<dbReference type="SUPFAM" id="SSF52242">
    <property type="entry name" value="Cobalamin (vitamin B12)-binding domain"/>
    <property type="match status" value="1"/>
</dbReference>
<dbReference type="InterPro" id="IPR011822">
    <property type="entry name" value="MetH"/>
</dbReference>
<dbReference type="Gene3D" id="1.10.1240.10">
    <property type="entry name" value="Methionine synthase domain"/>
    <property type="match status" value="1"/>
</dbReference>
<gene>
    <name evidence="31" type="primary">metH</name>
    <name evidence="31" type="ORF">Mal48_02460</name>
</gene>
<evidence type="ECO:0000256" key="21">
    <source>
        <dbReference type="PIRNR" id="PIRNR000381"/>
    </source>
</evidence>
<feature type="domain" description="Hcy-binding" evidence="26">
    <location>
        <begin position="5"/>
        <end position="322"/>
    </location>
</feature>
<dbReference type="InterPro" id="IPR036724">
    <property type="entry name" value="Cobalamin-bd_sf"/>
</dbReference>
<evidence type="ECO:0000313" key="32">
    <source>
        <dbReference type="Proteomes" id="UP000315724"/>
    </source>
</evidence>
<evidence type="ECO:0000259" key="27">
    <source>
        <dbReference type="PROSITE" id="PS50972"/>
    </source>
</evidence>
<feature type="domain" description="AdoMet activation" evidence="28">
    <location>
        <begin position="896"/>
        <end position="1229"/>
    </location>
</feature>
<dbReference type="GO" id="GO:0008705">
    <property type="term" value="F:methionine synthase activity"/>
    <property type="evidence" value="ECO:0007669"/>
    <property type="project" value="UniProtKB-UniRule"/>
</dbReference>
<dbReference type="InterPro" id="IPR006158">
    <property type="entry name" value="Cobalamin-bd"/>
</dbReference>
<keyword evidence="10 21" id="KW-0846">Cobalamin</keyword>
<dbReference type="InterPro" id="IPR004223">
    <property type="entry name" value="VitB12-dep_Met_synth_activ_dom"/>
</dbReference>
<dbReference type="Gene3D" id="1.10.288.10">
    <property type="entry name" value="Cobalamin-dependent Methionine Synthase, domain 2"/>
    <property type="match status" value="1"/>
</dbReference>
<dbReference type="PROSITE" id="PS50970">
    <property type="entry name" value="HCY"/>
    <property type="match status" value="1"/>
</dbReference>
<evidence type="ECO:0000256" key="7">
    <source>
        <dbReference type="ARBA" id="ARBA00013998"/>
    </source>
</evidence>
<dbReference type="FunFam" id="3.20.20.20:FF:000002">
    <property type="entry name" value="Methionine synthase"/>
    <property type="match status" value="1"/>
</dbReference>
<feature type="binding site" evidence="23">
    <location>
        <begin position="756"/>
        <end position="760"/>
    </location>
    <ligand>
        <name>methylcob(III)alamin</name>
        <dbReference type="ChEBI" id="CHEBI:28115"/>
    </ligand>
</feature>
<dbReference type="GO" id="GO:0032259">
    <property type="term" value="P:methylation"/>
    <property type="evidence" value="ECO:0007669"/>
    <property type="project" value="UniProtKB-KW"/>
</dbReference>
<dbReference type="Pfam" id="PF02607">
    <property type="entry name" value="B12-binding_2"/>
    <property type="match status" value="1"/>
</dbReference>
<dbReference type="RefSeq" id="WP_145195294.1">
    <property type="nucleotide sequence ID" value="NZ_CP036267.1"/>
</dbReference>
<evidence type="ECO:0000256" key="24">
    <source>
        <dbReference type="PROSITE-ProRule" id="PRU00333"/>
    </source>
</evidence>
<feature type="binding site" evidence="23">
    <location>
        <position position="860"/>
    </location>
    <ligand>
        <name>methylcob(III)alamin</name>
        <dbReference type="ChEBI" id="CHEBI:28115"/>
    </ligand>
</feature>
<dbReference type="InterPro" id="IPR036589">
    <property type="entry name" value="HCY_dom_sf"/>
</dbReference>
<dbReference type="Gene3D" id="3.40.50.280">
    <property type="entry name" value="Cobalamin-binding domain"/>
    <property type="match status" value="1"/>
</dbReference>
<dbReference type="EMBL" id="CP036267">
    <property type="protein sequence ID" value="QDT31016.1"/>
    <property type="molecule type" value="Genomic_DNA"/>
</dbReference>
<accession>A0A517QHA6</accession>
<proteinExistence type="inferred from homology"/>
<feature type="binding site" evidence="23">
    <location>
        <position position="1137"/>
    </location>
    <ligand>
        <name>S-adenosyl-L-methionine</name>
        <dbReference type="ChEBI" id="CHEBI:59789"/>
    </ligand>
</feature>
<evidence type="ECO:0000256" key="6">
    <source>
        <dbReference type="ARBA" id="ARBA00012032"/>
    </source>
</evidence>
<comment type="domain">
    <text evidence="21">Modular enzyme with four functionally distinct domains. The isolated Hcy-binding domain catalyzes methyl transfer from free methylcobalamin to homocysteine. The Hcy-binding domain in association with the pterin-binding domain catalyzes the methylation of cob(I)alamin by methyltetrahydrofolate and the methylation of homocysteine. The B12-binding domain binds the cofactor. The AdoMet activation domain binds S-adenosyl-L-methionine. Under aerobic conditions cob(I)alamin can be converted to inactive cob(II)alamin. Reductive methylation by S-adenosyl-L-methionine and flavodoxin regenerates methylcobalamin.</text>
</comment>
<dbReference type="PROSITE" id="PS51332">
    <property type="entry name" value="B12_BINDING"/>
    <property type="match status" value="1"/>
</dbReference>
<keyword evidence="13 21" id="KW-0479">Metal-binding</keyword>
<evidence type="ECO:0000256" key="10">
    <source>
        <dbReference type="ARBA" id="ARBA00022628"/>
    </source>
</evidence>
<evidence type="ECO:0000256" key="18">
    <source>
        <dbReference type="ARBA" id="ARBA00025552"/>
    </source>
</evidence>
<feature type="binding site" description="axial binding residue" evidence="22">
    <location>
        <position position="759"/>
    </location>
    <ligand>
        <name>methylcob(III)alamin</name>
        <dbReference type="ChEBI" id="CHEBI:28115"/>
    </ligand>
    <ligandPart>
        <name>Co</name>
        <dbReference type="ChEBI" id="CHEBI:27638"/>
    </ligandPart>
</feature>
<dbReference type="Pfam" id="PF02574">
    <property type="entry name" value="S-methyl_trans"/>
    <property type="match status" value="1"/>
</dbReference>
<dbReference type="InterPro" id="IPR003759">
    <property type="entry name" value="Cbl-bd_cap"/>
</dbReference>
<feature type="domain" description="B12-binding N-terminal" evidence="30">
    <location>
        <begin position="645"/>
        <end position="739"/>
    </location>
</feature>
<dbReference type="PANTHER" id="PTHR45833:SF1">
    <property type="entry name" value="METHIONINE SYNTHASE"/>
    <property type="match status" value="1"/>
</dbReference>
<keyword evidence="11 21" id="KW-0808">Transferase</keyword>
<dbReference type="FunFam" id="3.20.20.330:FF:000001">
    <property type="entry name" value="Methionine synthase"/>
    <property type="match status" value="1"/>
</dbReference>
<evidence type="ECO:0000256" key="23">
    <source>
        <dbReference type="PIRSR" id="PIRSR000381-2"/>
    </source>
</evidence>